<comment type="caution">
    <text evidence="11">The sequence shown here is derived from an EMBL/GenBank/DDBJ whole genome shotgun (WGS) entry which is preliminary data.</text>
</comment>
<dbReference type="InterPro" id="IPR051574">
    <property type="entry name" value="ZnF_E-box_Homeobox"/>
</dbReference>
<evidence type="ECO:0000256" key="4">
    <source>
        <dbReference type="ARBA" id="ARBA00022771"/>
    </source>
</evidence>
<feature type="compositionally biased region" description="Basic and acidic residues" evidence="9">
    <location>
        <begin position="401"/>
        <end position="416"/>
    </location>
</feature>
<accession>A0A9D3RUP0</accession>
<feature type="domain" description="C2H2-type" evidence="10">
    <location>
        <begin position="163"/>
        <end position="192"/>
    </location>
</feature>
<dbReference type="GO" id="GO:0008270">
    <property type="term" value="F:zinc ion binding"/>
    <property type="evidence" value="ECO:0007669"/>
    <property type="project" value="UniProtKB-KW"/>
</dbReference>
<feature type="region of interest" description="Disordered" evidence="9">
    <location>
        <begin position="401"/>
        <end position="438"/>
    </location>
</feature>
<dbReference type="PANTHER" id="PTHR24391:SF26">
    <property type="entry name" value="HISTONE H4 TRANSCRIPTION FACTOR"/>
    <property type="match status" value="1"/>
</dbReference>
<dbReference type="GO" id="GO:0000978">
    <property type="term" value="F:RNA polymerase II cis-regulatory region sequence-specific DNA binding"/>
    <property type="evidence" value="ECO:0007669"/>
    <property type="project" value="TreeGrafter"/>
</dbReference>
<dbReference type="InterPro" id="IPR036236">
    <property type="entry name" value="Znf_C2H2_sf"/>
</dbReference>
<keyword evidence="4 8" id="KW-0863">Zinc-finger</keyword>
<feature type="domain" description="C2H2-type" evidence="10">
    <location>
        <begin position="339"/>
        <end position="367"/>
    </location>
</feature>
<keyword evidence="2" id="KW-0479">Metal-binding</keyword>
<dbReference type="GO" id="GO:0000981">
    <property type="term" value="F:DNA-binding transcription factor activity, RNA polymerase II-specific"/>
    <property type="evidence" value="ECO:0007669"/>
    <property type="project" value="TreeGrafter"/>
</dbReference>
<dbReference type="PROSITE" id="PS00028">
    <property type="entry name" value="ZINC_FINGER_C2H2_1"/>
    <property type="match status" value="7"/>
</dbReference>
<evidence type="ECO:0000256" key="9">
    <source>
        <dbReference type="SAM" id="MobiDB-lite"/>
    </source>
</evidence>
<evidence type="ECO:0000256" key="7">
    <source>
        <dbReference type="ARBA" id="ARBA00023242"/>
    </source>
</evidence>
<proteinExistence type="predicted"/>
<organism evidence="11 12">
    <name type="scientific">Anguilla anguilla</name>
    <name type="common">European freshwater eel</name>
    <name type="synonym">Muraena anguilla</name>
    <dbReference type="NCBI Taxonomy" id="7936"/>
    <lineage>
        <taxon>Eukaryota</taxon>
        <taxon>Metazoa</taxon>
        <taxon>Chordata</taxon>
        <taxon>Craniata</taxon>
        <taxon>Vertebrata</taxon>
        <taxon>Euteleostomi</taxon>
        <taxon>Actinopterygii</taxon>
        <taxon>Neopterygii</taxon>
        <taxon>Teleostei</taxon>
        <taxon>Anguilliformes</taxon>
        <taxon>Anguillidae</taxon>
        <taxon>Anguilla</taxon>
    </lineage>
</organism>
<reference evidence="11" key="1">
    <citation type="submission" date="2021-01" db="EMBL/GenBank/DDBJ databases">
        <title>A chromosome-scale assembly of European eel, Anguilla anguilla.</title>
        <authorList>
            <person name="Henkel C."/>
            <person name="Jong-Raadsen S.A."/>
            <person name="Dufour S."/>
            <person name="Weltzien F.-A."/>
            <person name="Palstra A.P."/>
            <person name="Pelster B."/>
            <person name="Spaink H.P."/>
            <person name="Van Den Thillart G.E."/>
            <person name="Jansen H."/>
            <person name="Zahm M."/>
            <person name="Klopp C."/>
            <person name="Cedric C."/>
            <person name="Louis A."/>
            <person name="Berthelot C."/>
            <person name="Parey E."/>
            <person name="Roest Crollius H."/>
            <person name="Montfort J."/>
            <person name="Robinson-Rechavi M."/>
            <person name="Bucao C."/>
            <person name="Bouchez O."/>
            <person name="Gislard M."/>
            <person name="Lluch J."/>
            <person name="Milhes M."/>
            <person name="Lampietro C."/>
            <person name="Lopez Roques C."/>
            <person name="Donnadieu C."/>
            <person name="Braasch I."/>
            <person name="Desvignes T."/>
            <person name="Postlethwait J."/>
            <person name="Bobe J."/>
            <person name="Guiguen Y."/>
            <person name="Dirks R."/>
        </authorList>
    </citation>
    <scope>NUCLEOTIDE SEQUENCE</scope>
    <source>
        <strain evidence="11">Tag_6206</strain>
        <tissue evidence="11">Liver</tissue>
    </source>
</reference>
<evidence type="ECO:0000313" key="11">
    <source>
        <dbReference type="EMBL" id="KAG5843763.1"/>
    </source>
</evidence>
<evidence type="ECO:0000256" key="8">
    <source>
        <dbReference type="PROSITE-ProRule" id="PRU00042"/>
    </source>
</evidence>
<feature type="domain" description="C2H2-type" evidence="10">
    <location>
        <begin position="223"/>
        <end position="250"/>
    </location>
</feature>
<feature type="domain" description="C2H2-type" evidence="10">
    <location>
        <begin position="278"/>
        <end position="305"/>
    </location>
</feature>
<feature type="domain" description="C2H2-type" evidence="10">
    <location>
        <begin position="306"/>
        <end position="336"/>
    </location>
</feature>
<feature type="domain" description="C2H2-type" evidence="10">
    <location>
        <begin position="249"/>
        <end position="277"/>
    </location>
</feature>
<keyword evidence="6" id="KW-0238">DNA-binding</keyword>
<comment type="subcellular location">
    <subcellularLocation>
        <location evidence="1">Nucleus</location>
    </subcellularLocation>
</comment>
<dbReference type="SUPFAM" id="SSF57667">
    <property type="entry name" value="beta-beta-alpha zinc fingers"/>
    <property type="match status" value="4"/>
</dbReference>
<protein>
    <recommendedName>
        <fullName evidence="10">C2H2-type domain-containing protein</fullName>
    </recommendedName>
</protein>
<dbReference type="PROSITE" id="PS50157">
    <property type="entry name" value="ZINC_FINGER_C2H2_2"/>
    <property type="match status" value="6"/>
</dbReference>
<evidence type="ECO:0000256" key="1">
    <source>
        <dbReference type="ARBA" id="ARBA00004123"/>
    </source>
</evidence>
<evidence type="ECO:0000256" key="2">
    <source>
        <dbReference type="ARBA" id="ARBA00022723"/>
    </source>
</evidence>
<keyword evidence="7" id="KW-0539">Nucleus</keyword>
<dbReference type="FunFam" id="3.30.160.60:FF:002279">
    <property type="entry name" value="Histone H4 transcription factor"/>
    <property type="match status" value="1"/>
</dbReference>
<dbReference type="SMART" id="SM00355">
    <property type="entry name" value="ZnF_C2H2"/>
    <property type="match status" value="10"/>
</dbReference>
<dbReference type="Pfam" id="PF13894">
    <property type="entry name" value="zf-C2H2_4"/>
    <property type="match status" value="1"/>
</dbReference>
<keyword evidence="12" id="KW-1185">Reference proteome</keyword>
<evidence type="ECO:0000256" key="3">
    <source>
        <dbReference type="ARBA" id="ARBA00022737"/>
    </source>
</evidence>
<evidence type="ECO:0000256" key="5">
    <source>
        <dbReference type="ARBA" id="ARBA00022833"/>
    </source>
</evidence>
<dbReference type="Gene3D" id="3.30.160.60">
    <property type="entry name" value="Classic Zinc Finger"/>
    <property type="match status" value="5"/>
</dbReference>
<evidence type="ECO:0000259" key="10">
    <source>
        <dbReference type="PROSITE" id="PS50157"/>
    </source>
</evidence>
<dbReference type="AlphaFoldDB" id="A0A9D3RUP0"/>
<evidence type="ECO:0000256" key="6">
    <source>
        <dbReference type="ARBA" id="ARBA00023125"/>
    </source>
</evidence>
<dbReference type="InterPro" id="IPR013087">
    <property type="entry name" value="Znf_C2H2_type"/>
</dbReference>
<dbReference type="PANTHER" id="PTHR24391">
    <property type="entry name" value="HISTONE H4 TRANSCRIPTION FACTOR-RELATED"/>
    <property type="match status" value="1"/>
</dbReference>
<dbReference type="GO" id="GO:0005634">
    <property type="term" value="C:nucleus"/>
    <property type="evidence" value="ECO:0007669"/>
    <property type="project" value="UniProtKB-SubCell"/>
</dbReference>
<name>A0A9D3RUP0_ANGAN</name>
<dbReference type="EMBL" id="JAFIRN010000008">
    <property type="protein sequence ID" value="KAG5843763.1"/>
    <property type="molecule type" value="Genomic_DNA"/>
</dbReference>
<sequence length="547" mass="62151">MPPSKRSRREDAEVELVCEWESCQDTFSRMQEFCEHVEKHLQALRLEDEDPETLAEEQSCLWQECGFCSVEGPGELLRHVYFHCYHTKLKQWGQNVLQSQPELGSCVLGLQNRNIVPDITDNFVCQWENCETSLDNPEWFYRHVEMHGMCMDMKSNGKEESVVRCGWKDCEATFKARFKLREHLRSHTQEKVVACPTCGGMFANNTKFFDHIRRQTTIEGQRFQCSHCSKRFATERLLRDHMRNHVNHYKCPLCDMTCPSPSSLRNHIKFRHSNEKPYSCEYCEYSCKNLIDLRKHLDTHSSEPTYRCDVFECDYSTRSLHSIKSHYKKVHEGDFIPRYKCHVCDQCFTRGNNLTSHLRKKHHFKWPSGHPRFRYKEHEDGFMRLQLIRYESVELTEQLMERQEGGDRGGAEDRGLGGDTEASQTDCPAQGAAAANGGGGEVGVAELRGIVLDGVQADGSGAGGSGLGPVIHVESGTNEQGEKVFYVLTSAGPSQELILPLRPRGRGRQGGQRHDAAAGHCPAAGHGGGLAPPQSPHHTHRFPCQCP</sequence>
<keyword evidence="3" id="KW-0677">Repeat</keyword>
<dbReference type="Proteomes" id="UP001044222">
    <property type="component" value="Chromosome 8"/>
</dbReference>
<keyword evidence="5" id="KW-0862">Zinc</keyword>
<gene>
    <name evidence="11" type="ORF">ANANG_G00154370</name>
</gene>
<dbReference type="Pfam" id="PF00096">
    <property type="entry name" value="zf-C2H2"/>
    <property type="match status" value="2"/>
</dbReference>
<feature type="region of interest" description="Disordered" evidence="9">
    <location>
        <begin position="524"/>
        <end position="547"/>
    </location>
</feature>
<evidence type="ECO:0000313" key="12">
    <source>
        <dbReference type="Proteomes" id="UP001044222"/>
    </source>
</evidence>
<dbReference type="GO" id="GO:0045892">
    <property type="term" value="P:negative regulation of DNA-templated transcription"/>
    <property type="evidence" value="ECO:0007669"/>
    <property type="project" value="UniProtKB-ARBA"/>
</dbReference>